<sequence>MHLVQLFLPLRDNDGAAFPRTLFDAVRAELTEVFGGVTAFVRSPGLGAWEDDDGAVQRDEVVLLEVMAMHLDHGWWAHYRWQLEQRFDQDEVLVRAMQVERL</sequence>
<comment type="caution">
    <text evidence="1">The sequence shown here is derived from an EMBL/GenBank/DDBJ whole genome shotgun (WGS) entry which is preliminary data.</text>
</comment>
<protein>
    <submittedName>
        <fullName evidence="1">Uncharacterized protein</fullName>
    </submittedName>
</protein>
<organism evidence="1 2">
    <name type="scientific">Luteimonas wenzhouensis</name>
    <dbReference type="NCBI Taxonomy" id="2599615"/>
    <lineage>
        <taxon>Bacteria</taxon>
        <taxon>Pseudomonadati</taxon>
        <taxon>Pseudomonadota</taxon>
        <taxon>Gammaproteobacteria</taxon>
        <taxon>Lysobacterales</taxon>
        <taxon>Lysobacteraceae</taxon>
        <taxon>Luteimonas</taxon>
    </lineage>
</organism>
<keyword evidence="2" id="KW-1185">Reference proteome</keyword>
<gene>
    <name evidence="1" type="ORF">FQY79_05525</name>
</gene>
<dbReference type="OrthoDB" id="8778976at2"/>
<dbReference type="EMBL" id="VOHE01000002">
    <property type="protein sequence ID" value="TWT20772.1"/>
    <property type="molecule type" value="Genomic_DNA"/>
</dbReference>
<dbReference type="RefSeq" id="WP_146311528.1">
    <property type="nucleotide sequence ID" value="NZ_VOHE01000002.1"/>
</dbReference>
<evidence type="ECO:0000313" key="1">
    <source>
        <dbReference type="EMBL" id="TWT20772.1"/>
    </source>
</evidence>
<proteinExistence type="predicted"/>
<accession>A0A5C5U5D4</accession>
<reference evidence="1 2" key="1">
    <citation type="submission" date="2019-07" db="EMBL/GenBank/DDBJ databases">
        <title>Luteimonas sp. YD-1 nov., isolated from acidic soil.</title>
        <authorList>
            <person name="Zhou J."/>
        </authorList>
    </citation>
    <scope>NUCLEOTIDE SEQUENCE [LARGE SCALE GENOMIC DNA]</scope>
    <source>
        <strain evidence="1 2">YD-1</strain>
    </source>
</reference>
<dbReference type="Proteomes" id="UP000315949">
    <property type="component" value="Unassembled WGS sequence"/>
</dbReference>
<dbReference type="AlphaFoldDB" id="A0A5C5U5D4"/>
<evidence type="ECO:0000313" key="2">
    <source>
        <dbReference type="Proteomes" id="UP000315949"/>
    </source>
</evidence>
<name>A0A5C5U5D4_9GAMM</name>